<name>A0ABQ2P0F1_9BACI</name>
<dbReference type="PANTHER" id="PTHR36834">
    <property type="entry name" value="MEMBRANE PROTEIN-RELATED"/>
    <property type="match status" value="1"/>
</dbReference>
<dbReference type="InterPro" id="IPR006976">
    <property type="entry name" value="VanZ-like"/>
</dbReference>
<evidence type="ECO:0000313" key="4">
    <source>
        <dbReference type="Proteomes" id="UP000641206"/>
    </source>
</evidence>
<evidence type="ECO:0000313" key="3">
    <source>
        <dbReference type="EMBL" id="GGP15020.1"/>
    </source>
</evidence>
<dbReference type="InterPro" id="IPR053150">
    <property type="entry name" value="Teicoplanin_resist-assoc"/>
</dbReference>
<feature type="transmembrane region" description="Helical" evidence="1">
    <location>
        <begin position="121"/>
        <end position="139"/>
    </location>
</feature>
<sequence>MLLEVIQLGLIFIPIIIIYIVYKLIRKRFDYLSTEIVHMVFLFYVFILIYIVWFYLPVALGYININIIPFYTISDYAKAVFAGDISIRIAGVNLLGNILLTLPIGAYLYFNRVSFKKTTAAAILIPVVIELGQLLLHYIGLATRSVDIDDIILNFIGILSGYYLAKVCKFVKKSKYIDLGDY</sequence>
<feature type="transmembrane region" description="Helical" evidence="1">
    <location>
        <begin position="37"/>
        <end position="65"/>
    </location>
</feature>
<feature type="domain" description="VanZ-like" evidence="2">
    <location>
        <begin position="41"/>
        <end position="168"/>
    </location>
</feature>
<feature type="transmembrane region" description="Helical" evidence="1">
    <location>
        <begin position="151"/>
        <end position="168"/>
    </location>
</feature>
<comment type="caution">
    <text evidence="3">The sequence shown here is derived from an EMBL/GenBank/DDBJ whole genome shotgun (WGS) entry which is preliminary data.</text>
</comment>
<keyword evidence="1" id="KW-0812">Transmembrane</keyword>
<keyword evidence="1" id="KW-0472">Membrane</keyword>
<organism evidence="3 4">
    <name type="scientific">Oceanobacillus neutriphilus</name>
    <dbReference type="NCBI Taxonomy" id="531815"/>
    <lineage>
        <taxon>Bacteria</taxon>
        <taxon>Bacillati</taxon>
        <taxon>Bacillota</taxon>
        <taxon>Bacilli</taxon>
        <taxon>Bacillales</taxon>
        <taxon>Bacillaceae</taxon>
        <taxon>Oceanobacillus</taxon>
    </lineage>
</organism>
<evidence type="ECO:0000256" key="1">
    <source>
        <dbReference type="SAM" id="Phobius"/>
    </source>
</evidence>
<gene>
    <name evidence="3" type="ORF">GCM10011346_41350</name>
</gene>
<reference evidence="4" key="1">
    <citation type="journal article" date="2019" name="Int. J. Syst. Evol. Microbiol.">
        <title>The Global Catalogue of Microorganisms (GCM) 10K type strain sequencing project: providing services to taxonomists for standard genome sequencing and annotation.</title>
        <authorList>
            <consortium name="The Broad Institute Genomics Platform"/>
            <consortium name="The Broad Institute Genome Sequencing Center for Infectious Disease"/>
            <person name="Wu L."/>
            <person name="Ma J."/>
        </authorList>
    </citation>
    <scope>NUCLEOTIDE SEQUENCE [LARGE SCALE GENOMIC DNA]</scope>
    <source>
        <strain evidence="4">CGMCC 1.7693</strain>
    </source>
</reference>
<feature type="transmembrane region" description="Helical" evidence="1">
    <location>
        <begin position="6"/>
        <end position="25"/>
    </location>
</feature>
<dbReference type="Proteomes" id="UP000641206">
    <property type="component" value="Unassembled WGS sequence"/>
</dbReference>
<keyword evidence="1" id="KW-1133">Transmembrane helix</keyword>
<protein>
    <submittedName>
        <fullName evidence="3">Antibiotic resistance protein VanZ</fullName>
    </submittedName>
</protein>
<dbReference type="Pfam" id="PF04892">
    <property type="entry name" value="VanZ"/>
    <property type="match status" value="1"/>
</dbReference>
<proteinExistence type="predicted"/>
<accession>A0ABQ2P0F1</accession>
<evidence type="ECO:0000259" key="2">
    <source>
        <dbReference type="Pfam" id="PF04892"/>
    </source>
</evidence>
<keyword evidence="4" id="KW-1185">Reference proteome</keyword>
<dbReference type="PANTHER" id="PTHR36834:SF1">
    <property type="entry name" value="INTEGRAL MEMBRANE PROTEIN"/>
    <property type="match status" value="1"/>
</dbReference>
<feature type="transmembrane region" description="Helical" evidence="1">
    <location>
        <begin position="85"/>
        <end position="109"/>
    </location>
</feature>
<dbReference type="EMBL" id="BMLW01000013">
    <property type="protein sequence ID" value="GGP15020.1"/>
    <property type="molecule type" value="Genomic_DNA"/>
</dbReference>